<organism evidence="1 2">
    <name type="scientific">Peptostreptococcus anaerobius</name>
    <dbReference type="NCBI Taxonomy" id="1261"/>
    <lineage>
        <taxon>Bacteria</taxon>
        <taxon>Bacillati</taxon>
        <taxon>Bacillota</taxon>
        <taxon>Clostridia</taxon>
        <taxon>Peptostreptococcales</taxon>
        <taxon>Peptostreptococcaceae</taxon>
        <taxon>Peptostreptococcus</taxon>
    </lineage>
</organism>
<evidence type="ECO:0000313" key="1">
    <source>
        <dbReference type="EMBL" id="KXI12316.1"/>
    </source>
</evidence>
<accession>A0A135YSD4</accession>
<dbReference type="EMBL" id="LSQZ01000053">
    <property type="protein sequence ID" value="KXI12316.1"/>
    <property type="molecule type" value="Genomic_DNA"/>
</dbReference>
<protein>
    <submittedName>
        <fullName evidence="1">Uncharacterized protein</fullName>
    </submittedName>
</protein>
<sequence length="58" mass="6838">MLKVKHNVDAFVDEINKNFNTKIHLEGVFLHQVTRVNSLIELIIKNRMEVDCIINLYN</sequence>
<comment type="caution">
    <text evidence="1">The sequence shown here is derived from an EMBL/GenBank/DDBJ whole genome shotgun (WGS) entry which is preliminary data.</text>
</comment>
<dbReference type="PATRIC" id="fig|1261.5.peg.1080"/>
<proteinExistence type="predicted"/>
<dbReference type="Proteomes" id="UP000070326">
    <property type="component" value="Unassembled WGS sequence"/>
</dbReference>
<name>A0A135YSD4_9FIRM</name>
<reference evidence="1 2" key="1">
    <citation type="submission" date="2016-02" db="EMBL/GenBank/DDBJ databases">
        <authorList>
            <person name="Wen L."/>
            <person name="He K."/>
            <person name="Yang H."/>
        </authorList>
    </citation>
    <scope>NUCLEOTIDE SEQUENCE [LARGE SCALE GENOMIC DNA]</scope>
    <source>
        <strain evidence="1 2">MJR8628A</strain>
    </source>
</reference>
<evidence type="ECO:0000313" key="2">
    <source>
        <dbReference type="Proteomes" id="UP000070326"/>
    </source>
</evidence>
<dbReference type="AlphaFoldDB" id="A0A135YSD4"/>
<gene>
    <name evidence="1" type="ORF">HMPREF3195_01078</name>
</gene>